<sequence length="170" mass="20016">METRRVEDIMRLKSELELDASLVEPLVVSNRRAEERIAHGSSDELDYAALGYTIHNIYGCVENTCYRISKFFENGLSRDSWQKDLLSRMILDIQGVRPRFFSHEENLVWDEIRAFRHVFRNLYNRPFDSERLMLLQKNVPGAVGSYTRGVKRYLDFLDVLASELESYERT</sequence>
<organism evidence="2 3">
    <name type="scientific">Teretinema zuelzerae</name>
    <dbReference type="NCBI Taxonomy" id="156"/>
    <lineage>
        <taxon>Bacteria</taxon>
        <taxon>Pseudomonadati</taxon>
        <taxon>Spirochaetota</taxon>
        <taxon>Spirochaetia</taxon>
        <taxon>Spirochaetales</taxon>
        <taxon>Treponemataceae</taxon>
        <taxon>Teretinema</taxon>
    </lineage>
</organism>
<comment type="caution">
    <text evidence="2">The sequence shown here is derived from an EMBL/GenBank/DDBJ whole genome shotgun (WGS) entry which is preliminary data.</text>
</comment>
<gene>
    <name evidence="2" type="ORF">K7J14_00245</name>
</gene>
<name>A0AAE3JIH6_9SPIR</name>
<dbReference type="AlphaFoldDB" id="A0AAE3JIH6"/>
<proteinExistence type="predicted"/>
<evidence type="ECO:0000259" key="1">
    <source>
        <dbReference type="Pfam" id="PF20797"/>
    </source>
</evidence>
<reference evidence="2" key="1">
    <citation type="submission" date="2021-08" db="EMBL/GenBank/DDBJ databases">
        <title>Comparative analyses of Brucepasteria parasyntrophica and Teretinema zuelzerae.</title>
        <authorList>
            <person name="Song Y."/>
            <person name="Brune A."/>
        </authorList>
    </citation>
    <scope>NUCLEOTIDE SEQUENCE</scope>
    <source>
        <strain evidence="2">DSM 1903</strain>
    </source>
</reference>
<evidence type="ECO:0000313" key="3">
    <source>
        <dbReference type="Proteomes" id="UP001198163"/>
    </source>
</evidence>
<dbReference type="RefSeq" id="WP_230752037.1">
    <property type="nucleotide sequence ID" value="NZ_JAINWA010000001.1"/>
</dbReference>
<dbReference type="InterPro" id="IPR048769">
    <property type="entry name" value="HepT-like_dom"/>
</dbReference>
<dbReference type="Proteomes" id="UP001198163">
    <property type="component" value="Unassembled WGS sequence"/>
</dbReference>
<evidence type="ECO:0000313" key="2">
    <source>
        <dbReference type="EMBL" id="MCD1653140.1"/>
    </source>
</evidence>
<protein>
    <recommendedName>
        <fullName evidence="1">HepT-like domain-containing protein</fullName>
    </recommendedName>
</protein>
<dbReference type="EMBL" id="JAINWA010000001">
    <property type="protein sequence ID" value="MCD1653140.1"/>
    <property type="molecule type" value="Genomic_DNA"/>
</dbReference>
<keyword evidence="3" id="KW-1185">Reference proteome</keyword>
<dbReference type="Pfam" id="PF20797">
    <property type="entry name" value="HepT-like_2"/>
    <property type="match status" value="1"/>
</dbReference>
<feature type="domain" description="HepT-like" evidence="1">
    <location>
        <begin position="49"/>
        <end position="156"/>
    </location>
</feature>
<accession>A0AAE3JIH6</accession>